<evidence type="ECO:0000313" key="7">
    <source>
        <dbReference type="Proteomes" id="UP001595462"/>
    </source>
</evidence>
<keyword evidence="6" id="KW-0255">Endonuclease</keyword>
<dbReference type="InterPro" id="IPR003265">
    <property type="entry name" value="HhH-GPD_domain"/>
</dbReference>
<name>A0ABV7ESI8_9GAMM</name>
<reference evidence="7" key="1">
    <citation type="journal article" date="2019" name="Int. J. Syst. Evol. Microbiol.">
        <title>The Global Catalogue of Microorganisms (GCM) 10K type strain sequencing project: providing services to taxonomists for standard genome sequencing and annotation.</title>
        <authorList>
            <consortium name="The Broad Institute Genomics Platform"/>
            <consortium name="The Broad Institute Genome Sequencing Center for Infectious Disease"/>
            <person name="Wu L."/>
            <person name="Ma J."/>
        </authorList>
    </citation>
    <scope>NUCLEOTIDE SEQUENCE [LARGE SCALE GENOMIC DNA]</scope>
    <source>
        <strain evidence="7">KCTC 52640</strain>
    </source>
</reference>
<gene>
    <name evidence="6" type="ORF">ACFOSU_17880</name>
</gene>
<keyword evidence="6" id="KW-0540">Nuclease</keyword>
<dbReference type="CDD" id="cd00056">
    <property type="entry name" value="ENDO3c"/>
    <property type="match status" value="1"/>
</dbReference>
<keyword evidence="1" id="KW-0004">4Fe-4S</keyword>
<keyword evidence="6" id="KW-0378">Hydrolase</keyword>
<evidence type="ECO:0000256" key="2">
    <source>
        <dbReference type="ARBA" id="ARBA00022723"/>
    </source>
</evidence>
<feature type="domain" description="HhH-GPD" evidence="5">
    <location>
        <begin position="46"/>
        <end position="202"/>
    </location>
</feature>
<keyword evidence="7" id="KW-1185">Reference proteome</keyword>
<proteinExistence type="predicted"/>
<dbReference type="PIRSF" id="PIRSF001435">
    <property type="entry name" value="Nth"/>
    <property type="match status" value="1"/>
</dbReference>
<evidence type="ECO:0000259" key="5">
    <source>
        <dbReference type="SMART" id="SM00478"/>
    </source>
</evidence>
<protein>
    <submittedName>
        <fullName evidence="6">Endonuclease III domain-containing protein</fullName>
    </submittedName>
</protein>
<comment type="caution">
    <text evidence="6">The sequence shown here is derived from an EMBL/GenBank/DDBJ whole genome shotgun (WGS) entry which is preliminary data.</text>
</comment>
<accession>A0ABV7ESI8</accession>
<dbReference type="EMBL" id="JBHRSS010000008">
    <property type="protein sequence ID" value="MFC3105744.1"/>
    <property type="molecule type" value="Genomic_DNA"/>
</dbReference>
<dbReference type="GO" id="GO:0004519">
    <property type="term" value="F:endonuclease activity"/>
    <property type="evidence" value="ECO:0007669"/>
    <property type="project" value="UniProtKB-KW"/>
</dbReference>
<dbReference type="InterPro" id="IPR023170">
    <property type="entry name" value="HhH_base_excis_C"/>
</dbReference>
<evidence type="ECO:0000256" key="4">
    <source>
        <dbReference type="ARBA" id="ARBA00023014"/>
    </source>
</evidence>
<dbReference type="Gene3D" id="1.10.1670.10">
    <property type="entry name" value="Helix-hairpin-Helix base-excision DNA repair enzymes (C-terminal)"/>
    <property type="match status" value="1"/>
</dbReference>
<dbReference type="Pfam" id="PF00730">
    <property type="entry name" value="HhH-GPD"/>
    <property type="match status" value="1"/>
</dbReference>
<evidence type="ECO:0000256" key="1">
    <source>
        <dbReference type="ARBA" id="ARBA00022485"/>
    </source>
</evidence>
<evidence type="ECO:0000256" key="3">
    <source>
        <dbReference type="ARBA" id="ARBA00023004"/>
    </source>
</evidence>
<dbReference type="SMART" id="SM00478">
    <property type="entry name" value="ENDO3c"/>
    <property type="match status" value="1"/>
</dbReference>
<dbReference type="PANTHER" id="PTHR10359:SF19">
    <property type="entry name" value="DNA REPAIR GLYCOSYLASE MJ1434-RELATED"/>
    <property type="match status" value="1"/>
</dbReference>
<keyword evidence="4" id="KW-0411">Iron-sulfur</keyword>
<dbReference type="Proteomes" id="UP001595462">
    <property type="component" value="Unassembled WGS sequence"/>
</dbReference>
<evidence type="ECO:0000313" key="6">
    <source>
        <dbReference type="EMBL" id="MFC3105744.1"/>
    </source>
</evidence>
<dbReference type="Gene3D" id="1.10.340.30">
    <property type="entry name" value="Hypothetical protein, domain 2"/>
    <property type="match status" value="1"/>
</dbReference>
<organism evidence="6 7">
    <name type="scientific">Salinisphaera aquimarina</name>
    <dbReference type="NCBI Taxonomy" id="2094031"/>
    <lineage>
        <taxon>Bacteria</taxon>
        <taxon>Pseudomonadati</taxon>
        <taxon>Pseudomonadota</taxon>
        <taxon>Gammaproteobacteria</taxon>
        <taxon>Salinisphaerales</taxon>
        <taxon>Salinisphaeraceae</taxon>
        <taxon>Salinisphaera</taxon>
    </lineage>
</organism>
<dbReference type="InterPro" id="IPR011257">
    <property type="entry name" value="DNA_glycosylase"/>
</dbReference>
<dbReference type="RefSeq" id="WP_380691278.1">
    <property type="nucleotide sequence ID" value="NZ_JBHRSS010000008.1"/>
</dbReference>
<keyword evidence="2" id="KW-0479">Metal-binding</keyword>
<dbReference type="SUPFAM" id="SSF48150">
    <property type="entry name" value="DNA-glycosylase"/>
    <property type="match status" value="1"/>
</dbReference>
<keyword evidence="3" id="KW-0408">Iron</keyword>
<dbReference type="PANTHER" id="PTHR10359">
    <property type="entry name" value="A/G-SPECIFIC ADENINE GLYCOSYLASE/ENDONUCLEASE III"/>
    <property type="match status" value="1"/>
</dbReference>
<sequence>MAAGDPTPQALRAFHDDLSTAYGPQRWWPTQDADNPRFEILVGAVLTQHTAWTNVDIAIAALREAGPLTAEALLAHADLPVLIRRAGPHNVKARRLRALCQWFVDNGGFETLAAWPSAALRRELLALHGIGFETADVILLYAFERPAFVADAYAFRILERYGWWRGRRNYERLRQQVEHAGPTADAAFYDELHALIVAHAKQRCHKRAPDCGQCVLASRCACALKAAPDAATGG</sequence>